<dbReference type="GO" id="GO:0005886">
    <property type="term" value="C:plasma membrane"/>
    <property type="evidence" value="ECO:0007669"/>
    <property type="project" value="UniProtKB-SubCell"/>
</dbReference>
<evidence type="ECO:0000256" key="3">
    <source>
        <dbReference type="ARBA" id="ARBA00022692"/>
    </source>
</evidence>
<evidence type="ECO:0000259" key="7">
    <source>
        <dbReference type="Pfam" id="PF13396"/>
    </source>
</evidence>
<dbReference type="InterPro" id="IPR027379">
    <property type="entry name" value="CLS_N"/>
</dbReference>
<comment type="caution">
    <text evidence="8">The sequence shown here is derived from an EMBL/GenBank/DDBJ whole genome shotgun (WGS) entry which is preliminary data.</text>
</comment>
<gene>
    <name evidence="8" type="primary">yxlE</name>
    <name evidence="8" type="ORF">PRECH8_22630</name>
</gene>
<organism evidence="8 9">
    <name type="scientific">Insulibacter thermoxylanivorax</name>
    <dbReference type="NCBI Taxonomy" id="2749268"/>
    <lineage>
        <taxon>Bacteria</taxon>
        <taxon>Bacillati</taxon>
        <taxon>Bacillota</taxon>
        <taxon>Bacilli</taxon>
        <taxon>Bacillales</taxon>
        <taxon>Paenibacillaceae</taxon>
        <taxon>Insulibacter</taxon>
    </lineage>
</organism>
<comment type="subcellular location">
    <subcellularLocation>
        <location evidence="1">Cell membrane</location>
        <topology evidence="1">Multi-pass membrane protein</topology>
    </subcellularLocation>
</comment>
<evidence type="ECO:0000256" key="4">
    <source>
        <dbReference type="ARBA" id="ARBA00022989"/>
    </source>
</evidence>
<reference evidence="8" key="2">
    <citation type="journal article" date="2021" name="Data Brief">
        <title>Draft genome sequence data of the facultative, thermophilic, xylanolytic bacterium Paenibacillus sp. strain DA-C8.</title>
        <authorList>
            <person name="Chhe C."/>
            <person name="Uke A."/>
            <person name="Baramee S."/>
            <person name="Ungkulpasvich U."/>
            <person name="Tachaapaikoon C."/>
            <person name="Pason P."/>
            <person name="Waeonukul R."/>
            <person name="Ratanakhanokchai K."/>
            <person name="Kosugi A."/>
        </authorList>
    </citation>
    <scope>NUCLEOTIDE SEQUENCE</scope>
    <source>
        <strain evidence="8">DA-C8</strain>
    </source>
</reference>
<feature type="transmembrane region" description="Helical" evidence="6">
    <location>
        <begin position="39"/>
        <end position="58"/>
    </location>
</feature>
<accession>A0A916QIC7</accession>
<dbReference type="EMBL" id="BMAQ01000031">
    <property type="protein sequence ID" value="GFR38967.1"/>
    <property type="molecule type" value="Genomic_DNA"/>
</dbReference>
<keyword evidence="3 6" id="KW-0812">Transmembrane</keyword>
<sequence>MDNINWSLVAPLIVIQFVLMLIALIDLRRTAATKGPRWMWALIIIFVNILGPIAYFVGGRRE</sequence>
<dbReference type="RefSeq" id="WP_200967182.1">
    <property type="nucleotide sequence ID" value="NZ_BMAQ01000031.1"/>
</dbReference>
<dbReference type="Pfam" id="PF13396">
    <property type="entry name" value="PLDc_N"/>
    <property type="match status" value="1"/>
</dbReference>
<evidence type="ECO:0000256" key="1">
    <source>
        <dbReference type="ARBA" id="ARBA00004651"/>
    </source>
</evidence>
<keyword evidence="9" id="KW-1185">Reference proteome</keyword>
<dbReference type="Proteomes" id="UP000654993">
    <property type="component" value="Unassembled WGS sequence"/>
</dbReference>
<keyword evidence="4 6" id="KW-1133">Transmembrane helix</keyword>
<keyword evidence="2" id="KW-1003">Cell membrane</keyword>
<name>A0A916QIC7_9BACL</name>
<evidence type="ECO:0000313" key="9">
    <source>
        <dbReference type="Proteomes" id="UP000654993"/>
    </source>
</evidence>
<dbReference type="AlphaFoldDB" id="A0A916QIC7"/>
<feature type="transmembrane region" description="Helical" evidence="6">
    <location>
        <begin position="6"/>
        <end position="27"/>
    </location>
</feature>
<evidence type="ECO:0000313" key="8">
    <source>
        <dbReference type="EMBL" id="GFR38967.1"/>
    </source>
</evidence>
<evidence type="ECO:0000256" key="6">
    <source>
        <dbReference type="SAM" id="Phobius"/>
    </source>
</evidence>
<reference evidence="8" key="1">
    <citation type="submission" date="2020-08" db="EMBL/GenBank/DDBJ databases">
        <authorList>
            <person name="Uke A."/>
            <person name="Chhe C."/>
            <person name="Baramee S."/>
            <person name="Kosugi A."/>
        </authorList>
    </citation>
    <scope>NUCLEOTIDE SEQUENCE</scope>
    <source>
        <strain evidence="8">DA-C8</strain>
    </source>
</reference>
<proteinExistence type="predicted"/>
<feature type="domain" description="Cardiolipin synthase N-terminal" evidence="7">
    <location>
        <begin position="18"/>
        <end position="60"/>
    </location>
</feature>
<protein>
    <submittedName>
        <fullName evidence="8">Negative regulatory protein YxlE</fullName>
    </submittedName>
</protein>
<keyword evidence="5 6" id="KW-0472">Membrane</keyword>
<evidence type="ECO:0000256" key="2">
    <source>
        <dbReference type="ARBA" id="ARBA00022475"/>
    </source>
</evidence>
<evidence type="ECO:0000256" key="5">
    <source>
        <dbReference type="ARBA" id="ARBA00023136"/>
    </source>
</evidence>